<accession>A0ABW3A3T2</accession>
<keyword evidence="2" id="KW-1185">Reference proteome</keyword>
<proteinExistence type="predicted"/>
<evidence type="ECO:0000313" key="1">
    <source>
        <dbReference type="EMBL" id="MFD0785349.1"/>
    </source>
</evidence>
<evidence type="ECO:0000313" key="2">
    <source>
        <dbReference type="Proteomes" id="UP001597053"/>
    </source>
</evidence>
<dbReference type="EMBL" id="JBHTHM010000782">
    <property type="protein sequence ID" value="MFD0785349.1"/>
    <property type="molecule type" value="Genomic_DNA"/>
</dbReference>
<gene>
    <name evidence="1" type="ORF">ACFQZ8_15690</name>
</gene>
<protein>
    <submittedName>
        <fullName evidence="1">Uncharacterized protein</fullName>
    </submittedName>
</protein>
<organism evidence="1 2">
    <name type="scientific">Micromonospora azadirachtae</name>
    <dbReference type="NCBI Taxonomy" id="1970735"/>
    <lineage>
        <taxon>Bacteria</taxon>
        <taxon>Bacillati</taxon>
        <taxon>Actinomycetota</taxon>
        <taxon>Actinomycetes</taxon>
        <taxon>Micromonosporales</taxon>
        <taxon>Micromonosporaceae</taxon>
        <taxon>Micromonospora</taxon>
    </lineage>
</organism>
<name>A0ABW3A3T2_9ACTN</name>
<reference evidence="2" key="1">
    <citation type="journal article" date="2019" name="Int. J. Syst. Evol. Microbiol.">
        <title>The Global Catalogue of Microorganisms (GCM) 10K type strain sequencing project: providing services to taxonomists for standard genome sequencing and annotation.</title>
        <authorList>
            <consortium name="The Broad Institute Genomics Platform"/>
            <consortium name="The Broad Institute Genome Sequencing Center for Infectious Disease"/>
            <person name="Wu L."/>
            <person name="Ma J."/>
        </authorList>
    </citation>
    <scope>NUCLEOTIDE SEQUENCE [LARGE SCALE GENOMIC DNA]</scope>
    <source>
        <strain evidence="2">JCM 32148</strain>
    </source>
</reference>
<dbReference type="Proteomes" id="UP001597053">
    <property type="component" value="Unassembled WGS sequence"/>
</dbReference>
<comment type="caution">
    <text evidence="1">The sequence shown here is derived from an EMBL/GenBank/DDBJ whole genome shotgun (WGS) entry which is preliminary data.</text>
</comment>
<sequence>MLHPAAAGERFIGVGGAAVSFLDLSRMIARHLPALADRLPARELSVEEVREGAKTEPALREAARLDGRIPLISNAKAREKLG</sequence>